<organism evidence="1 2">
    <name type="scientific">Rangifer tarandus platyrhynchus</name>
    <name type="common">Svalbard reindeer</name>
    <dbReference type="NCBI Taxonomy" id="3082113"/>
    <lineage>
        <taxon>Eukaryota</taxon>
        <taxon>Metazoa</taxon>
        <taxon>Chordata</taxon>
        <taxon>Craniata</taxon>
        <taxon>Vertebrata</taxon>
        <taxon>Euteleostomi</taxon>
        <taxon>Mammalia</taxon>
        <taxon>Eutheria</taxon>
        <taxon>Laurasiatheria</taxon>
        <taxon>Artiodactyla</taxon>
        <taxon>Ruminantia</taxon>
        <taxon>Pecora</taxon>
        <taxon>Cervidae</taxon>
        <taxon>Odocoileinae</taxon>
        <taxon>Rangifer</taxon>
    </lineage>
</organism>
<proteinExistence type="predicted"/>
<sequence>MGCSSIPADGSGSNEGLLITAGWGEFWPPVVCTDTTLAEGGRVPHYCFLHGLAPHCGAKEEDLITPQLWLISCLSARPHRRPQWRGEGMSCYHLLCYPHWDCRGDAFSPPGRDESASVLLSYSAFRTAL</sequence>
<evidence type="ECO:0000313" key="1">
    <source>
        <dbReference type="EMBL" id="CAI9166626.1"/>
    </source>
</evidence>
<dbReference type="EMBL" id="OX459962">
    <property type="protein sequence ID" value="CAI9166626.1"/>
    <property type="molecule type" value="Genomic_DNA"/>
</dbReference>
<reference evidence="1" key="1">
    <citation type="submission" date="2023-04" db="EMBL/GenBank/DDBJ databases">
        <authorList>
            <consortium name="ELIXIR-Norway"/>
        </authorList>
    </citation>
    <scope>NUCLEOTIDE SEQUENCE [LARGE SCALE GENOMIC DNA]</scope>
</reference>
<keyword evidence="2" id="KW-1185">Reference proteome</keyword>
<gene>
    <name evidence="1" type="ORF">MRATA1EN1_LOCUS15588</name>
</gene>
<accession>A0ABN8Z133</accession>
<name>A0ABN8Z133_RANTA</name>
<dbReference type="Proteomes" id="UP001176941">
    <property type="component" value="Chromosome 26"/>
</dbReference>
<evidence type="ECO:0000313" key="2">
    <source>
        <dbReference type="Proteomes" id="UP001176941"/>
    </source>
</evidence>
<protein>
    <submittedName>
        <fullName evidence="1">Uncharacterized protein</fullName>
    </submittedName>
</protein>